<keyword evidence="3 5" id="KW-1133">Transmembrane helix</keyword>
<name>A0ABS5UQM9_9BIFI</name>
<protein>
    <submittedName>
        <fullName evidence="7">O-antigen ligase family protein</fullName>
    </submittedName>
</protein>
<evidence type="ECO:0000256" key="5">
    <source>
        <dbReference type="SAM" id="Phobius"/>
    </source>
</evidence>
<dbReference type="InterPro" id="IPR007016">
    <property type="entry name" value="O-antigen_ligase-rel_domated"/>
</dbReference>
<feature type="transmembrane region" description="Helical" evidence="5">
    <location>
        <begin position="162"/>
        <end position="192"/>
    </location>
</feature>
<evidence type="ECO:0000259" key="6">
    <source>
        <dbReference type="Pfam" id="PF04932"/>
    </source>
</evidence>
<sequence length="369" mass="42345">MGLIVQYSRYLFFTASIFLILINRNTVRSLIKNTKFYLTIALILVLFISASINKTDVAAVFQLALYMLYPFLLFASWSWRIAQTEDVCRGLTYGLNILVLLNLLIMILMPQGLFQTISSDTVSRYYLFGAKNQMVAPVMTCLFFNIEFAYRRYKKVTKSALFMFFICAIELYIGGSGTGLIVLFAFIILVILQLKNRNANSNMALVVLIISFASIVIFRVQNIFSFIIVGVLHKSLTLSDRTYIWDTAFESIRKNPIIGTGITESLSGNVHLKLNYLTKDIFAHDIYLDYLLMGGIPALCIFIVLIISVKRSYEKLINVRYQTFIWWGVVIYLFASIVEIYTTNYCLFLMFAYMGILEQSIRKNHLVRG</sequence>
<feature type="transmembrane region" description="Helical" evidence="5">
    <location>
        <begin position="36"/>
        <end position="53"/>
    </location>
</feature>
<feature type="transmembrane region" description="Helical" evidence="5">
    <location>
        <begin position="91"/>
        <end position="114"/>
    </location>
</feature>
<evidence type="ECO:0000313" key="7">
    <source>
        <dbReference type="EMBL" id="MBT1173171.1"/>
    </source>
</evidence>
<evidence type="ECO:0000256" key="3">
    <source>
        <dbReference type="ARBA" id="ARBA00022989"/>
    </source>
</evidence>
<feature type="transmembrane region" description="Helical" evidence="5">
    <location>
        <begin position="134"/>
        <end position="150"/>
    </location>
</feature>
<keyword evidence="7" id="KW-0436">Ligase</keyword>
<comment type="subcellular location">
    <subcellularLocation>
        <location evidence="1">Membrane</location>
        <topology evidence="1">Multi-pass membrane protein</topology>
    </subcellularLocation>
</comment>
<proteinExistence type="predicted"/>
<keyword evidence="8" id="KW-1185">Reference proteome</keyword>
<feature type="transmembrane region" description="Helical" evidence="5">
    <location>
        <begin position="204"/>
        <end position="232"/>
    </location>
</feature>
<organism evidence="7 8">
    <name type="scientific">Bifidobacterium santillanense</name>
    <dbReference type="NCBI Taxonomy" id="2809028"/>
    <lineage>
        <taxon>Bacteria</taxon>
        <taxon>Bacillati</taxon>
        <taxon>Actinomycetota</taxon>
        <taxon>Actinomycetes</taxon>
        <taxon>Bifidobacteriales</taxon>
        <taxon>Bifidobacteriaceae</taxon>
        <taxon>Bifidobacterium</taxon>
    </lineage>
</organism>
<feature type="transmembrane region" description="Helical" evidence="5">
    <location>
        <begin position="6"/>
        <end position="24"/>
    </location>
</feature>
<dbReference type="PANTHER" id="PTHR37422">
    <property type="entry name" value="TEICHURONIC ACID BIOSYNTHESIS PROTEIN TUAE"/>
    <property type="match status" value="1"/>
</dbReference>
<keyword evidence="4 5" id="KW-0472">Membrane</keyword>
<dbReference type="GO" id="GO:0016874">
    <property type="term" value="F:ligase activity"/>
    <property type="evidence" value="ECO:0007669"/>
    <property type="project" value="UniProtKB-KW"/>
</dbReference>
<dbReference type="PANTHER" id="PTHR37422:SF13">
    <property type="entry name" value="LIPOPOLYSACCHARIDE BIOSYNTHESIS PROTEIN PA4999-RELATED"/>
    <property type="match status" value="1"/>
</dbReference>
<feature type="transmembrane region" description="Helical" evidence="5">
    <location>
        <begin position="287"/>
        <end position="309"/>
    </location>
</feature>
<keyword evidence="2 5" id="KW-0812">Transmembrane</keyword>
<dbReference type="RefSeq" id="WP_214358440.1">
    <property type="nucleotide sequence ID" value="NZ_JAFEJS010000007.1"/>
</dbReference>
<dbReference type="Pfam" id="PF04932">
    <property type="entry name" value="Wzy_C"/>
    <property type="match status" value="1"/>
</dbReference>
<gene>
    <name evidence="7" type="ORF">JS528_07365</name>
</gene>
<feature type="domain" description="O-antigen ligase-related" evidence="6">
    <location>
        <begin position="162"/>
        <end position="303"/>
    </location>
</feature>
<accession>A0ABS5UQM9</accession>
<evidence type="ECO:0000256" key="1">
    <source>
        <dbReference type="ARBA" id="ARBA00004141"/>
    </source>
</evidence>
<evidence type="ECO:0000256" key="4">
    <source>
        <dbReference type="ARBA" id="ARBA00023136"/>
    </source>
</evidence>
<dbReference type="InterPro" id="IPR051533">
    <property type="entry name" value="WaaL-like"/>
</dbReference>
<evidence type="ECO:0000313" key="8">
    <source>
        <dbReference type="Proteomes" id="UP000773064"/>
    </source>
</evidence>
<dbReference type="EMBL" id="JAFEJS010000007">
    <property type="protein sequence ID" value="MBT1173171.1"/>
    <property type="molecule type" value="Genomic_DNA"/>
</dbReference>
<reference evidence="7 8" key="1">
    <citation type="journal article" date="2021" name="Environ. Microbiol.">
        <title>Genetic insights into the dark matter of the mammalian gut microbiota through targeted genome reconstruction.</title>
        <authorList>
            <person name="Lugli G.A."/>
            <person name="Alessandri G."/>
            <person name="Milani C."/>
            <person name="Viappiani A."/>
            <person name="Fontana F."/>
            <person name="Tarracchini C."/>
            <person name="Mancabelli L."/>
            <person name="Argentini C."/>
            <person name="Ruiz L."/>
            <person name="Margolles A."/>
            <person name="van Sinderen D."/>
            <person name="Turroni F."/>
            <person name="Ventura M."/>
        </authorList>
    </citation>
    <scope>NUCLEOTIDE SEQUENCE [LARGE SCALE GENOMIC DNA]</scope>
    <source>
        <strain evidence="7 8">MA2</strain>
    </source>
</reference>
<dbReference type="Proteomes" id="UP000773064">
    <property type="component" value="Unassembled WGS sequence"/>
</dbReference>
<feature type="transmembrane region" description="Helical" evidence="5">
    <location>
        <begin position="59"/>
        <end position="79"/>
    </location>
</feature>
<comment type="caution">
    <text evidence="7">The sequence shown here is derived from an EMBL/GenBank/DDBJ whole genome shotgun (WGS) entry which is preliminary data.</text>
</comment>
<feature type="transmembrane region" description="Helical" evidence="5">
    <location>
        <begin position="324"/>
        <end position="353"/>
    </location>
</feature>
<evidence type="ECO:0000256" key="2">
    <source>
        <dbReference type="ARBA" id="ARBA00022692"/>
    </source>
</evidence>